<dbReference type="Proteomes" id="UP000324611">
    <property type="component" value="Unassembled WGS sequence"/>
</dbReference>
<feature type="chain" id="PRO_5023113881" evidence="1">
    <location>
        <begin position="21"/>
        <end position="493"/>
    </location>
</feature>
<reference evidence="2 3" key="2">
    <citation type="submission" date="2019-09" db="EMBL/GenBank/DDBJ databases">
        <authorList>
            <person name="Jin C."/>
        </authorList>
    </citation>
    <scope>NUCLEOTIDE SEQUENCE [LARGE SCALE GENOMIC DNA]</scope>
    <source>
        <strain evidence="2 3">BN140078</strain>
    </source>
</reference>
<dbReference type="InterPro" id="IPR011990">
    <property type="entry name" value="TPR-like_helical_dom_sf"/>
</dbReference>
<dbReference type="InterPro" id="IPR041662">
    <property type="entry name" value="SusD-like_2"/>
</dbReference>
<dbReference type="SUPFAM" id="SSF48452">
    <property type="entry name" value="TPR-like"/>
    <property type="match status" value="1"/>
</dbReference>
<dbReference type="AlphaFoldDB" id="A0A5B2VYQ6"/>
<protein>
    <submittedName>
        <fullName evidence="2">SusD/RagB family nutrient-binding outer membrane lipoprotein</fullName>
    </submittedName>
</protein>
<evidence type="ECO:0000313" key="2">
    <source>
        <dbReference type="EMBL" id="KAA2244551.1"/>
    </source>
</evidence>
<keyword evidence="2" id="KW-0449">Lipoprotein</keyword>
<dbReference type="Gene3D" id="1.25.40.390">
    <property type="match status" value="1"/>
</dbReference>
<proteinExistence type="predicted"/>
<dbReference type="EMBL" id="VUOC01000001">
    <property type="protein sequence ID" value="KAA2244551.1"/>
    <property type="molecule type" value="Genomic_DNA"/>
</dbReference>
<organism evidence="2 3">
    <name type="scientific">Chitinophaga agrisoli</name>
    <dbReference type="NCBI Taxonomy" id="2607653"/>
    <lineage>
        <taxon>Bacteria</taxon>
        <taxon>Pseudomonadati</taxon>
        <taxon>Bacteroidota</taxon>
        <taxon>Chitinophagia</taxon>
        <taxon>Chitinophagales</taxon>
        <taxon>Chitinophagaceae</taxon>
        <taxon>Chitinophaga</taxon>
    </lineage>
</organism>
<feature type="signal peptide" evidence="1">
    <location>
        <begin position="1"/>
        <end position="20"/>
    </location>
</feature>
<dbReference type="RefSeq" id="WP_149835949.1">
    <property type="nucleotide sequence ID" value="NZ_VUOC01000001.1"/>
</dbReference>
<evidence type="ECO:0000256" key="1">
    <source>
        <dbReference type="SAM" id="SignalP"/>
    </source>
</evidence>
<dbReference type="Pfam" id="PF12771">
    <property type="entry name" value="SusD-like_2"/>
    <property type="match status" value="1"/>
</dbReference>
<reference evidence="2 3" key="1">
    <citation type="submission" date="2019-09" db="EMBL/GenBank/DDBJ databases">
        <title>Chitinophaga ginsengihumi sp. nov., isolated from soil of ginseng rhizosphere.</title>
        <authorList>
            <person name="Lee J."/>
        </authorList>
    </citation>
    <scope>NUCLEOTIDE SEQUENCE [LARGE SCALE GENOMIC DNA]</scope>
    <source>
        <strain evidence="2 3">BN140078</strain>
    </source>
</reference>
<sequence length="493" mass="55413">MQKHIYHKLLLLLFIAPLFAACTKNLGEYNLNPDAVGSVQPGFVFSNVLVNTSAMDMEPRTNYCHAFMQYGYSGFWSGTAYKSDDGIGSRNWSNFYGNTSTTSSVIKNLEYVISQIKDNPDLVNTYAAARIWRVFVYQKLTDFYGDIPYTQAGQALSQRIFTPEYDKQQDIYADFIKELRAAIAQLNDGAKGVQGDQFYAGAPAQWKKLANSLLLRIGMRLIKVDPAQAAALVKEAANGGVMQSNSDMPVLLHNVNIPNGFYFNLNDQQFNLHKTLVDHMKATKDPRLAIYGATYDKQVRDGGHLVSRDTSLYIGYSFNANDPLPTVYVSYEIFRPQNTPFFDFHYAQVEFLLAEAVLRGFITGDANAHYQKGVTAHMASLSQMPTAPSISQAQIDAYLVANPLTGTTDQQIEKINTEFWVSGFLFDADEVWANWRRTGYPKLTPNPTGQMPNIPRKIPYPLEEFSLNNINVTNALKAYNGVNDLSSRVWWDK</sequence>
<keyword evidence="1" id="KW-0732">Signal</keyword>
<gene>
    <name evidence="2" type="ORF">F0L74_00820</name>
</gene>
<accession>A0A5B2VYQ6</accession>
<evidence type="ECO:0000313" key="3">
    <source>
        <dbReference type="Proteomes" id="UP000324611"/>
    </source>
</evidence>
<dbReference type="PROSITE" id="PS51257">
    <property type="entry name" value="PROKAR_LIPOPROTEIN"/>
    <property type="match status" value="1"/>
</dbReference>
<comment type="caution">
    <text evidence="2">The sequence shown here is derived from an EMBL/GenBank/DDBJ whole genome shotgun (WGS) entry which is preliminary data.</text>
</comment>
<keyword evidence="3" id="KW-1185">Reference proteome</keyword>
<name>A0A5B2VYQ6_9BACT</name>